<protein>
    <recommendedName>
        <fullName evidence="5">DUF4774 domain-containing protein</fullName>
    </recommendedName>
</protein>
<keyword evidence="2" id="KW-0732">Signal</keyword>
<keyword evidence="4" id="KW-1185">Reference proteome</keyword>
<evidence type="ECO:0008006" key="5">
    <source>
        <dbReference type="Google" id="ProtNLM"/>
    </source>
</evidence>
<dbReference type="EnsemblMetazoa" id="SCAU002164-RA">
    <property type="protein sequence ID" value="SCAU002164-PA"/>
    <property type="gene ID" value="SCAU002164"/>
</dbReference>
<feature type="signal peptide" evidence="2">
    <location>
        <begin position="1"/>
        <end position="21"/>
    </location>
</feature>
<feature type="chain" id="PRO_5009325645" description="DUF4774 domain-containing protein" evidence="2">
    <location>
        <begin position="22"/>
        <end position="346"/>
    </location>
</feature>
<proteinExistence type="predicted"/>
<dbReference type="VEuPathDB" id="VectorBase:SCAU002164"/>
<dbReference type="Proteomes" id="UP000095300">
    <property type="component" value="Unassembled WGS sequence"/>
</dbReference>
<feature type="compositionally biased region" description="Polar residues" evidence="1">
    <location>
        <begin position="36"/>
        <end position="45"/>
    </location>
</feature>
<name>A0A1I8NUL7_STOCA</name>
<evidence type="ECO:0000256" key="2">
    <source>
        <dbReference type="SAM" id="SignalP"/>
    </source>
</evidence>
<sequence>MFRLNALVFVALGASFALVSSQYTYERPARPINEGHSYQQPTSSGSSGGHYFPPLPTIKPLPAVPNLPALPTGRPKVTVNQQALFQTHPTAAVTHPGPTYIPPSGPAFGVGKIAQQYRPSSQGIYNQPPPPTGPSSYGISGSGGTFSTHAPRTGESGLLLGTFTPPTASGIAGHTTQPLRVPFGGTAVIHPLPVEQNPFDGRPLKQYAVIEIIDNDLKQNTEPYLAPAVRDDFRAQFGATGTGATAPAYPGVQIDSRANINVLAQQSLSASKDNQISLGSGGLGLVRLADGKIHLGSGSLGYISNEMIRANANEARTRSEMARASALHFGHGSPLQSPISGGLRRF</sequence>
<evidence type="ECO:0000256" key="1">
    <source>
        <dbReference type="SAM" id="MobiDB-lite"/>
    </source>
</evidence>
<dbReference type="AlphaFoldDB" id="A0A1I8NUL7"/>
<accession>A0A1I8NUL7</accession>
<dbReference type="OrthoDB" id="7791368at2759"/>
<feature type="region of interest" description="Disordered" evidence="1">
    <location>
        <begin position="31"/>
        <end position="54"/>
    </location>
</feature>
<evidence type="ECO:0000313" key="3">
    <source>
        <dbReference type="EnsemblMetazoa" id="SCAU002164-PA"/>
    </source>
</evidence>
<organism evidence="3 4">
    <name type="scientific">Stomoxys calcitrans</name>
    <name type="common">Stable fly</name>
    <name type="synonym">Conops calcitrans</name>
    <dbReference type="NCBI Taxonomy" id="35570"/>
    <lineage>
        <taxon>Eukaryota</taxon>
        <taxon>Metazoa</taxon>
        <taxon>Ecdysozoa</taxon>
        <taxon>Arthropoda</taxon>
        <taxon>Hexapoda</taxon>
        <taxon>Insecta</taxon>
        <taxon>Pterygota</taxon>
        <taxon>Neoptera</taxon>
        <taxon>Endopterygota</taxon>
        <taxon>Diptera</taxon>
        <taxon>Brachycera</taxon>
        <taxon>Muscomorpha</taxon>
        <taxon>Muscoidea</taxon>
        <taxon>Muscidae</taxon>
        <taxon>Stomoxys</taxon>
    </lineage>
</organism>
<reference evidence="3" key="1">
    <citation type="submission" date="2020-05" db="UniProtKB">
        <authorList>
            <consortium name="EnsemblMetazoa"/>
        </authorList>
    </citation>
    <scope>IDENTIFICATION</scope>
    <source>
        <strain evidence="3">USDA</strain>
    </source>
</reference>
<evidence type="ECO:0000313" key="4">
    <source>
        <dbReference type="Proteomes" id="UP000095300"/>
    </source>
</evidence>
<gene>
    <name evidence="3" type="primary">106081656</name>
</gene>